<accession>A0A380PQE5</accession>
<keyword evidence="1" id="KW-0472">Membrane</keyword>
<evidence type="ECO:0000313" key="2">
    <source>
        <dbReference type="EMBL" id="SUP75844.1"/>
    </source>
</evidence>
<dbReference type="Proteomes" id="UP000254835">
    <property type="component" value="Unassembled WGS sequence"/>
</dbReference>
<evidence type="ECO:0000256" key="1">
    <source>
        <dbReference type="SAM" id="Phobius"/>
    </source>
</evidence>
<name>A0A380PQE5_YERFR</name>
<dbReference type="InterPro" id="IPR014550">
    <property type="entry name" value="UCP028704_OpgC"/>
</dbReference>
<keyword evidence="1" id="KW-1133">Transmembrane helix</keyword>
<sequence length="56" mass="6394">MMIVAHIEVMLVLNIFTWEHFGLTTGAEGFVILLGFMLGVINRQRLKKEVLLTVSY</sequence>
<organism evidence="2 3">
    <name type="scientific">Yersinia frederiksenii</name>
    <dbReference type="NCBI Taxonomy" id="29484"/>
    <lineage>
        <taxon>Bacteria</taxon>
        <taxon>Pseudomonadati</taxon>
        <taxon>Pseudomonadota</taxon>
        <taxon>Gammaproteobacteria</taxon>
        <taxon>Enterobacterales</taxon>
        <taxon>Yersiniaceae</taxon>
        <taxon>Yersinia</taxon>
    </lineage>
</organism>
<proteinExistence type="predicted"/>
<dbReference type="EMBL" id="UHJA01000001">
    <property type="protein sequence ID" value="SUP75844.1"/>
    <property type="molecule type" value="Genomic_DNA"/>
</dbReference>
<protein>
    <submittedName>
        <fullName evidence="2">Uncharacterized protein</fullName>
    </submittedName>
</protein>
<gene>
    <name evidence="2" type="ORF">NCTC11470_00863</name>
</gene>
<feature type="transmembrane region" description="Helical" evidence="1">
    <location>
        <begin position="20"/>
        <end position="41"/>
    </location>
</feature>
<reference evidence="2 3" key="1">
    <citation type="submission" date="2018-06" db="EMBL/GenBank/DDBJ databases">
        <authorList>
            <consortium name="Pathogen Informatics"/>
            <person name="Doyle S."/>
        </authorList>
    </citation>
    <scope>NUCLEOTIDE SEQUENCE [LARGE SCALE GENOMIC DNA]</scope>
    <source>
        <strain evidence="2 3">NCTC11470</strain>
    </source>
</reference>
<dbReference type="Pfam" id="PF10129">
    <property type="entry name" value="OpgC_C"/>
    <property type="match status" value="1"/>
</dbReference>
<dbReference type="AlphaFoldDB" id="A0A380PQE5"/>
<evidence type="ECO:0000313" key="3">
    <source>
        <dbReference type="Proteomes" id="UP000254835"/>
    </source>
</evidence>
<keyword evidence="1" id="KW-0812">Transmembrane</keyword>